<dbReference type="OrthoDB" id="1120464at2759"/>
<dbReference type="GO" id="GO:0034727">
    <property type="term" value="P:piecemeal microautophagy of the nucleus"/>
    <property type="evidence" value="ECO:0007669"/>
    <property type="project" value="TreeGrafter"/>
</dbReference>
<feature type="region of interest" description="Disordered" evidence="1">
    <location>
        <begin position="213"/>
        <end position="260"/>
    </location>
</feature>
<dbReference type="GO" id="GO:1990316">
    <property type="term" value="C:Atg1/ULK1 kinase complex"/>
    <property type="evidence" value="ECO:0007669"/>
    <property type="project" value="TreeGrafter"/>
</dbReference>
<dbReference type="InterPro" id="IPR040040">
    <property type="entry name" value="ATG11"/>
</dbReference>
<dbReference type="GO" id="GO:0034045">
    <property type="term" value="C:phagophore assembly site membrane"/>
    <property type="evidence" value="ECO:0007669"/>
    <property type="project" value="TreeGrafter"/>
</dbReference>
<dbReference type="GO" id="GO:0019901">
    <property type="term" value="F:protein kinase binding"/>
    <property type="evidence" value="ECO:0007669"/>
    <property type="project" value="TreeGrafter"/>
</dbReference>
<name>A0A8X7RHX8_BRACI</name>
<gene>
    <name evidence="2" type="ORF">Bca52824_048215</name>
</gene>
<evidence type="ECO:0000313" key="3">
    <source>
        <dbReference type="Proteomes" id="UP000886595"/>
    </source>
</evidence>
<dbReference type="GO" id="GO:0000045">
    <property type="term" value="P:autophagosome assembly"/>
    <property type="evidence" value="ECO:0007669"/>
    <property type="project" value="InterPro"/>
</dbReference>
<protein>
    <submittedName>
        <fullName evidence="2">Uncharacterized protein</fullName>
    </submittedName>
</protein>
<dbReference type="GO" id="GO:0000422">
    <property type="term" value="P:autophagy of mitochondrion"/>
    <property type="evidence" value="ECO:0007669"/>
    <property type="project" value="TreeGrafter"/>
</dbReference>
<comment type="caution">
    <text evidence="2">The sequence shown here is derived from an EMBL/GenBank/DDBJ whole genome shotgun (WGS) entry which is preliminary data.</text>
</comment>
<sequence>MGLYDTHTQCDVNVAPYDTTLINIEMADVDRYASEYLAGLHSKVASSRSSLSMSSDSETEEIGPQVEYEVLDESEAEKMLKIAREETAEALQTKDEYEKHLLPMFKEKQRHCDPYEKRICKLEQRLNDVYLLGQRNIKNNTDASGLKVIVYKAEDSGDVEGKKAHVSGLEHMDEEGSCVSDLSSKQPCKARGRMGENMVDSSLVLSQPLDSSMLESQQNNEKGGKGNVVGETGVSISNSSTAKSSPKYLNNSVATGIGLDTKNSDDIILELRNELMEKSSKLSEQSPS</sequence>
<dbReference type="AlphaFoldDB" id="A0A8X7RHX8"/>
<evidence type="ECO:0000256" key="1">
    <source>
        <dbReference type="SAM" id="MobiDB-lite"/>
    </source>
</evidence>
<dbReference type="PANTHER" id="PTHR13222:SF1">
    <property type="entry name" value="RB1-INDUCIBLE COILED-COIL PROTEIN 1"/>
    <property type="match status" value="1"/>
</dbReference>
<dbReference type="GO" id="GO:0060090">
    <property type="term" value="F:molecular adaptor activity"/>
    <property type="evidence" value="ECO:0007669"/>
    <property type="project" value="TreeGrafter"/>
</dbReference>
<proteinExistence type="predicted"/>
<feature type="compositionally biased region" description="Polar residues" evidence="1">
    <location>
        <begin position="235"/>
        <end position="254"/>
    </location>
</feature>
<organism evidence="2 3">
    <name type="scientific">Brassica carinata</name>
    <name type="common">Ethiopian mustard</name>
    <name type="synonym">Abyssinian cabbage</name>
    <dbReference type="NCBI Taxonomy" id="52824"/>
    <lineage>
        <taxon>Eukaryota</taxon>
        <taxon>Viridiplantae</taxon>
        <taxon>Streptophyta</taxon>
        <taxon>Embryophyta</taxon>
        <taxon>Tracheophyta</taxon>
        <taxon>Spermatophyta</taxon>
        <taxon>Magnoliopsida</taxon>
        <taxon>eudicotyledons</taxon>
        <taxon>Gunneridae</taxon>
        <taxon>Pentapetalae</taxon>
        <taxon>rosids</taxon>
        <taxon>malvids</taxon>
        <taxon>Brassicales</taxon>
        <taxon>Brassicaceae</taxon>
        <taxon>Brassiceae</taxon>
        <taxon>Brassica</taxon>
    </lineage>
</organism>
<keyword evidence="3" id="KW-1185">Reference proteome</keyword>
<evidence type="ECO:0000313" key="2">
    <source>
        <dbReference type="EMBL" id="KAG2288611.1"/>
    </source>
</evidence>
<dbReference type="Proteomes" id="UP000886595">
    <property type="component" value="Unassembled WGS sequence"/>
</dbReference>
<dbReference type="GO" id="GO:0061709">
    <property type="term" value="P:reticulophagy"/>
    <property type="evidence" value="ECO:0007669"/>
    <property type="project" value="TreeGrafter"/>
</dbReference>
<dbReference type="GO" id="GO:0034517">
    <property type="term" value="P:ribophagy"/>
    <property type="evidence" value="ECO:0007669"/>
    <property type="project" value="TreeGrafter"/>
</dbReference>
<accession>A0A8X7RHX8</accession>
<reference evidence="2 3" key="1">
    <citation type="submission" date="2020-02" db="EMBL/GenBank/DDBJ databases">
        <authorList>
            <person name="Ma Q."/>
            <person name="Huang Y."/>
            <person name="Song X."/>
            <person name="Pei D."/>
        </authorList>
    </citation>
    <scope>NUCLEOTIDE SEQUENCE [LARGE SCALE GENOMIC DNA]</scope>
    <source>
        <strain evidence="2">Sxm20200214</strain>
        <tissue evidence="2">Leaf</tissue>
    </source>
</reference>
<dbReference type="EMBL" id="JAAMPC010000010">
    <property type="protein sequence ID" value="KAG2288611.1"/>
    <property type="molecule type" value="Genomic_DNA"/>
</dbReference>
<dbReference type="PANTHER" id="PTHR13222">
    <property type="entry name" value="RB1-INDUCIBLE COILED-COIL"/>
    <property type="match status" value="1"/>
</dbReference>